<organism evidence="5 6">
    <name type="scientific">Armillaria solidipes</name>
    <dbReference type="NCBI Taxonomy" id="1076256"/>
    <lineage>
        <taxon>Eukaryota</taxon>
        <taxon>Fungi</taxon>
        <taxon>Dikarya</taxon>
        <taxon>Basidiomycota</taxon>
        <taxon>Agaricomycotina</taxon>
        <taxon>Agaricomycetes</taxon>
        <taxon>Agaricomycetidae</taxon>
        <taxon>Agaricales</taxon>
        <taxon>Marasmiineae</taxon>
        <taxon>Physalacriaceae</taxon>
        <taxon>Armillaria</taxon>
    </lineage>
</organism>
<dbReference type="SUPFAM" id="SSF57756">
    <property type="entry name" value="Retrovirus zinc finger-like domains"/>
    <property type="match status" value="1"/>
</dbReference>
<proteinExistence type="predicted"/>
<evidence type="ECO:0000256" key="1">
    <source>
        <dbReference type="ARBA" id="ARBA00022664"/>
    </source>
</evidence>
<dbReference type="SMART" id="SM00343">
    <property type="entry name" value="ZnF_C2HC"/>
    <property type="match status" value="1"/>
</dbReference>
<gene>
    <name evidence="5" type="ORF">ARMSODRAFT_983621</name>
</gene>
<evidence type="ECO:0000256" key="3">
    <source>
        <dbReference type="SAM" id="MobiDB-lite"/>
    </source>
</evidence>
<evidence type="ECO:0000313" key="5">
    <source>
        <dbReference type="EMBL" id="PBK58702.1"/>
    </source>
</evidence>
<feature type="domain" description="CCHC-type" evidence="4">
    <location>
        <begin position="190"/>
        <end position="204"/>
    </location>
</feature>
<dbReference type="GO" id="GO:0006397">
    <property type="term" value="P:mRNA processing"/>
    <property type="evidence" value="ECO:0007669"/>
    <property type="project" value="UniProtKB-KW"/>
</dbReference>
<reference evidence="6" key="1">
    <citation type="journal article" date="2017" name="Nat. Ecol. Evol.">
        <title>Genome expansion and lineage-specific genetic innovations in the forest pathogenic fungi Armillaria.</title>
        <authorList>
            <person name="Sipos G."/>
            <person name="Prasanna A.N."/>
            <person name="Walter M.C."/>
            <person name="O'Connor E."/>
            <person name="Balint B."/>
            <person name="Krizsan K."/>
            <person name="Kiss B."/>
            <person name="Hess J."/>
            <person name="Varga T."/>
            <person name="Slot J."/>
            <person name="Riley R."/>
            <person name="Boka B."/>
            <person name="Rigling D."/>
            <person name="Barry K."/>
            <person name="Lee J."/>
            <person name="Mihaltcheva S."/>
            <person name="LaButti K."/>
            <person name="Lipzen A."/>
            <person name="Waldron R."/>
            <person name="Moloney N.M."/>
            <person name="Sperisen C."/>
            <person name="Kredics L."/>
            <person name="Vagvoelgyi C."/>
            <person name="Patrignani A."/>
            <person name="Fitzpatrick D."/>
            <person name="Nagy I."/>
            <person name="Doyle S."/>
            <person name="Anderson J.B."/>
            <person name="Grigoriev I.V."/>
            <person name="Gueldener U."/>
            <person name="Muensterkoetter M."/>
            <person name="Nagy L.G."/>
        </authorList>
    </citation>
    <scope>NUCLEOTIDE SEQUENCE [LARGE SCALE GENOMIC DNA]</scope>
    <source>
        <strain evidence="6">28-4</strain>
    </source>
</reference>
<keyword evidence="2" id="KW-0863">Zinc-finger</keyword>
<evidence type="ECO:0000259" key="4">
    <source>
        <dbReference type="PROSITE" id="PS50158"/>
    </source>
</evidence>
<protein>
    <recommendedName>
        <fullName evidence="4">CCHC-type domain-containing protein</fullName>
    </recommendedName>
</protein>
<keyword evidence="2" id="KW-0479">Metal-binding</keyword>
<evidence type="ECO:0000256" key="2">
    <source>
        <dbReference type="PROSITE-ProRule" id="PRU00047"/>
    </source>
</evidence>
<keyword evidence="1" id="KW-0507">mRNA processing</keyword>
<dbReference type="GO" id="GO:0008270">
    <property type="term" value="F:zinc ion binding"/>
    <property type="evidence" value="ECO:0007669"/>
    <property type="project" value="UniProtKB-KW"/>
</dbReference>
<sequence>MGDEAPWIGCKPDLIRKPHPFKGDVDDIDRFLTNCEMYFQVHSAYMWLNPHRVAFASSHFEDRAKEWWILELADLHSRTRGKFHFPSWYTFTKAIEEKFKDPAVEDINKAKMYEDWKQHIITMNRERQRKQVQDTVVGIYQPRTSQHAGASKGSSGMTSGTADKKTATSITYGGRGQAMDVDTMRAAGECFQCHKKGHISKNCPLQSWNKGKKEEVRASTTTTHIEEVKDATKK</sequence>
<dbReference type="InterPro" id="IPR001878">
    <property type="entry name" value="Znf_CCHC"/>
</dbReference>
<keyword evidence="6" id="KW-1185">Reference proteome</keyword>
<dbReference type="Proteomes" id="UP000218334">
    <property type="component" value="Unassembled WGS sequence"/>
</dbReference>
<dbReference type="GO" id="GO:0003676">
    <property type="term" value="F:nucleic acid binding"/>
    <property type="evidence" value="ECO:0007669"/>
    <property type="project" value="InterPro"/>
</dbReference>
<accession>A0A2H3AUY1</accession>
<dbReference type="AlphaFoldDB" id="A0A2H3AUY1"/>
<dbReference type="STRING" id="1076256.A0A2H3AUY1"/>
<dbReference type="PROSITE" id="PS50158">
    <property type="entry name" value="ZF_CCHC"/>
    <property type="match status" value="1"/>
</dbReference>
<dbReference type="Gene3D" id="4.10.60.10">
    <property type="entry name" value="Zinc finger, CCHC-type"/>
    <property type="match status" value="1"/>
</dbReference>
<name>A0A2H3AUY1_9AGAR</name>
<feature type="region of interest" description="Disordered" evidence="3">
    <location>
        <begin position="141"/>
        <end position="168"/>
    </location>
</feature>
<evidence type="ECO:0000313" key="6">
    <source>
        <dbReference type="Proteomes" id="UP000218334"/>
    </source>
</evidence>
<feature type="compositionally biased region" description="Polar residues" evidence="3">
    <location>
        <begin position="142"/>
        <end position="168"/>
    </location>
</feature>
<dbReference type="EMBL" id="KZ293527">
    <property type="protein sequence ID" value="PBK58702.1"/>
    <property type="molecule type" value="Genomic_DNA"/>
</dbReference>
<keyword evidence="2" id="KW-0862">Zinc</keyword>
<dbReference type="InterPro" id="IPR036875">
    <property type="entry name" value="Znf_CCHC_sf"/>
</dbReference>